<accession>A0A2R6RFK6</accession>
<reference evidence="1 2" key="1">
    <citation type="submission" date="2017-07" db="EMBL/GenBank/DDBJ databases">
        <title>An improved, manually edited Actinidia chinensis var. chinensis (kiwifruit) genome highlights the challenges associated with draft genomes and gene prediction in plants.</title>
        <authorList>
            <person name="Pilkington S."/>
            <person name="Crowhurst R."/>
            <person name="Hilario E."/>
            <person name="Nardozza S."/>
            <person name="Fraser L."/>
            <person name="Peng Y."/>
            <person name="Gunaseelan K."/>
            <person name="Simpson R."/>
            <person name="Tahir J."/>
            <person name="Deroles S."/>
            <person name="Templeton K."/>
            <person name="Luo Z."/>
            <person name="Davy M."/>
            <person name="Cheng C."/>
            <person name="Mcneilage M."/>
            <person name="Scaglione D."/>
            <person name="Liu Y."/>
            <person name="Zhang Q."/>
            <person name="Datson P."/>
            <person name="De Silva N."/>
            <person name="Gardiner S."/>
            <person name="Bassett H."/>
            <person name="Chagne D."/>
            <person name="Mccallum J."/>
            <person name="Dzierzon H."/>
            <person name="Deng C."/>
            <person name="Wang Y.-Y."/>
            <person name="Barron N."/>
            <person name="Manako K."/>
            <person name="Bowen J."/>
            <person name="Foster T."/>
            <person name="Erridge Z."/>
            <person name="Tiffin H."/>
            <person name="Waite C."/>
            <person name="Davies K."/>
            <person name="Grierson E."/>
            <person name="Laing W."/>
            <person name="Kirk R."/>
            <person name="Chen X."/>
            <person name="Wood M."/>
            <person name="Montefiori M."/>
            <person name="Brummell D."/>
            <person name="Schwinn K."/>
            <person name="Catanach A."/>
            <person name="Fullerton C."/>
            <person name="Li D."/>
            <person name="Meiyalaghan S."/>
            <person name="Nieuwenhuizen N."/>
            <person name="Read N."/>
            <person name="Prakash R."/>
            <person name="Hunter D."/>
            <person name="Zhang H."/>
            <person name="Mckenzie M."/>
            <person name="Knabel M."/>
            <person name="Harris A."/>
            <person name="Allan A."/>
            <person name="Chen A."/>
            <person name="Janssen B."/>
            <person name="Plunkett B."/>
            <person name="Dwamena C."/>
            <person name="Voogd C."/>
            <person name="Leif D."/>
            <person name="Lafferty D."/>
            <person name="Souleyre E."/>
            <person name="Varkonyi-Gasic E."/>
            <person name="Gambi F."/>
            <person name="Hanley J."/>
            <person name="Yao J.-L."/>
            <person name="Cheung J."/>
            <person name="David K."/>
            <person name="Warren B."/>
            <person name="Marsh K."/>
            <person name="Snowden K."/>
            <person name="Lin-Wang K."/>
            <person name="Brian L."/>
            <person name="Martinez-Sanchez M."/>
            <person name="Wang M."/>
            <person name="Ileperuma N."/>
            <person name="Macnee N."/>
            <person name="Campin R."/>
            <person name="Mcatee P."/>
            <person name="Drummond R."/>
            <person name="Espley R."/>
            <person name="Ireland H."/>
            <person name="Wu R."/>
            <person name="Atkinson R."/>
            <person name="Karunairetnam S."/>
            <person name="Bulley S."/>
            <person name="Chunkath S."/>
            <person name="Hanley Z."/>
            <person name="Storey R."/>
            <person name="Thrimawithana A."/>
            <person name="Thomson S."/>
            <person name="David C."/>
            <person name="Testolin R."/>
        </authorList>
    </citation>
    <scope>NUCLEOTIDE SEQUENCE [LARGE SCALE GENOMIC DNA]</scope>
    <source>
        <strain evidence="2">cv. Red5</strain>
        <tissue evidence="1">Young leaf</tissue>
    </source>
</reference>
<dbReference type="STRING" id="1590841.A0A2R6RFK6"/>
<dbReference type="SUPFAM" id="SSF51735">
    <property type="entry name" value="NAD(P)-binding Rossmann-fold domains"/>
    <property type="match status" value="1"/>
</dbReference>
<reference evidence="2" key="2">
    <citation type="journal article" date="2018" name="BMC Genomics">
        <title>A manually annotated Actinidia chinensis var. chinensis (kiwifruit) genome highlights the challenges associated with draft genomes and gene prediction in plants.</title>
        <authorList>
            <person name="Pilkington S.M."/>
            <person name="Crowhurst R."/>
            <person name="Hilario E."/>
            <person name="Nardozza S."/>
            <person name="Fraser L."/>
            <person name="Peng Y."/>
            <person name="Gunaseelan K."/>
            <person name="Simpson R."/>
            <person name="Tahir J."/>
            <person name="Deroles S.C."/>
            <person name="Templeton K."/>
            <person name="Luo Z."/>
            <person name="Davy M."/>
            <person name="Cheng C."/>
            <person name="McNeilage M."/>
            <person name="Scaglione D."/>
            <person name="Liu Y."/>
            <person name="Zhang Q."/>
            <person name="Datson P."/>
            <person name="De Silva N."/>
            <person name="Gardiner S.E."/>
            <person name="Bassett H."/>
            <person name="Chagne D."/>
            <person name="McCallum J."/>
            <person name="Dzierzon H."/>
            <person name="Deng C."/>
            <person name="Wang Y.Y."/>
            <person name="Barron L."/>
            <person name="Manako K."/>
            <person name="Bowen J."/>
            <person name="Foster T.M."/>
            <person name="Erridge Z.A."/>
            <person name="Tiffin H."/>
            <person name="Waite C.N."/>
            <person name="Davies K.M."/>
            <person name="Grierson E.P."/>
            <person name="Laing W.A."/>
            <person name="Kirk R."/>
            <person name="Chen X."/>
            <person name="Wood M."/>
            <person name="Montefiori M."/>
            <person name="Brummell D.A."/>
            <person name="Schwinn K.E."/>
            <person name="Catanach A."/>
            <person name="Fullerton C."/>
            <person name="Li D."/>
            <person name="Meiyalaghan S."/>
            <person name="Nieuwenhuizen N."/>
            <person name="Read N."/>
            <person name="Prakash R."/>
            <person name="Hunter D."/>
            <person name="Zhang H."/>
            <person name="McKenzie M."/>
            <person name="Knabel M."/>
            <person name="Harris A."/>
            <person name="Allan A.C."/>
            <person name="Gleave A."/>
            <person name="Chen A."/>
            <person name="Janssen B.J."/>
            <person name="Plunkett B."/>
            <person name="Ampomah-Dwamena C."/>
            <person name="Voogd C."/>
            <person name="Leif D."/>
            <person name="Lafferty D."/>
            <person name="Souleyre E.J.F."/>
            <person name="Varkonyi-Gasic E."/>
            <person name="Gambi F."/>
            <person name="Hanley J."/>
            <person name="Yao J.L."/>
            <person name="Cheung J."/>
            <person name="David K.M."/>
            <person name="Warren B."/>
            <person name="Marsh K."/>
            <person name="Snowden K.C."/>
            <person name="Lin-Wang K."/>
            <person name="Brian L."/>
            <person name="Martinez-Sanchez M."/>
            <person name="Wang M."/>
            <person name="Ileperuma N."/>
            <person name="Macnee N."/>
            <person name="Campin R."/>
            <person name="McAtee P."/>
            <person name="Drummond R.S.M."/>
            <person name="Espley R.V."/>
            <person name="Ireland H.S."/>
            <person name="Wu R."/>
            <person name="Atkinson R.G."/>
            <person name="Karunairetnam S."/>
            <person name="Bulley S."/>
            <person name="Chunkath S."/>
            <person name="Hanley Z."/>
            <person name="Storey R."/>
            <person name="Thrimawithana A.H."/>
            <person name="Thomson S."/>
            <person name="David C."/>
            <person name="Testolin R."/>
            <person name="Huang H."/>
            <person name="Hellens R.P."/>
            <person name="Schaffer R.J."/>
        </authorList>
    </citation>
    <scope>NUCLEOTIDE SEQUENCE [LARGE SCALE GENOMIC DNA]</scope>
    <source>
        <strain evidence="2">cv. Red5</strain>
    </source>
</reference>
<dbReference type="AlphaFoldDB" id="A0A2R6RFK6"/>
<protein>
    <submittedName>
        <fullName evidence="1">3-oxoacyl-[acyl-carrier-protein] reductase</fullName>
    </submittedName>
</protein>
<organism evidence="1 2">
    <name type="scientific">Actinidia chinensis var. chinensis</name>
    <name type="common">Chinese soft-hair kiwi</name>
    <dbReference type="NCBI Taxonomy" id="1590841"/>
    <lineage>
        <taxon>Eukaryota</taxon>
        <taxon>Viridiplantae</taxon>
        <taxon>Streptophyta</taxon>
        <taxon>Embryophyta</taxon>
        <taxon>Tracheophyta</taxon>
        <taxon>Spermatophyta</taxon>
        <taxon>Magnoliopsida</taxon>
        <taxon>eudicotyledons</taxon>
        <taxon>Gunneridae</taxon>
        <taxon>Pentapetalae</taxon>
        <taxon>asterids</taxon>
        <taxon>Ericales</taxon>
        <taxon>Actinidiaceae</taxon>
        <taxon>Actinidia</taxon>
    </lineage>
</organism>
<dbReference type="InterPro" id="IPR036291">
    <property type="entry name" value="NAD(P)-bd_dom_sf"/>
</dbReference>
<dbReference type="InterPro" id="IPR002347">
    <property type="entry name" value="SDR_fam"/>
</dbReference>
<dbReference type="EMBL" id="NKQK01000006">
    <property type="protein sequence ID" value="PSS28781.1"/>
    <property type="molecule type" value="Genomic_DNA"/>
</dbReference>
<keyword evidence="2" id="KW-1185">Reference proteome</keyword>
<dbReference type="OrthoDB" id="47007at2759"/>
<sequence length="166" mass="18261">MAASSVATLKSAEFSAHSGDLRVAHIQHCYPITGQARSIQLRQSRNSQYGTRSSFASSGHQRRQKKFVKRCRLREWKTIDEKSDYYFLRIEACGGQALTFGGDVSKEPDLDLMIKTAVDSWGTIDILINNAGVLILISPSIVRHASFLLVGSKVLGSSQAAAKIMM</sequence>
<dbReference type="Gramene" id="PSS28781">
    <property type="protein sequence ID" value="PSS28781"/>
    <property type="gene ID" value="CEY00_Acc03337"/>
</dbReference>
<dbReference type="Gene3D" id="3.40.50.720">
    <property type="entry name" value="NAD(P)-binding Rossmann-like Domain"/>
    <property type="match status" value="1"/>
</dbReference>
<dbReference type="InParanoid" id="A0A2R6RFK6"/>
<dbReference type="Pfam" id="PF00106">
    <property type="entry name" value="adh_short"/>
    <property type="match status" value="1"/>
</dbReference>
<gene>
    <name evidence="1" type="ORF">CEY00_Acc03337</name>
</gene>
<proteinExistence type="predicted"/>
<dbReference type="Proteomes" id="UP000241394">
    <property type="component" value="Chromosome LG6"/>
</dbReference>
<evidence type="ECO:0000313" key="2">
    <source>
        <dbReference type="Proteomes" id="UP000241394"/>
    </source>
</evidence>
<comment type="caution">
    <text evidence="1">The sequence shown here is derived from an EMBL/GenBank/DDBJ whole genome shotgun (WGS) entry which is preliminary data.</text>
</comment>
<evidence type="ECO:0000313" key="1">
    <source>
        <dbReference type="EMBL" id="PSS28781.1"/>
    </source>
</evidence>
<name>A0A2R6RFK6_ACTCC</name>